<evidence type="ECO:0000313" key="1">
    <source>
        <dbReference type="EMBL" id="KAF2686602.1"/>
    </source>
</evidence>
<dbReference type="OrthoDB" id="3799981at2759"/>
<keyword evidence="2" id="KW-1185">Reference proteome</keyword>
<name>A0A6G1J7V3_9PLEO</name>
<sequence>MPQLHQLDVPFWPPELSSNYQQLVSEDELTDLMKHLHYVPNLRILHLYLPPAAPIHASRKSLEDLAIPEGNAAFRAQHLATTLFQYLEPMQYHCFIKGQQILRGISTAVAVQVSSAQLRDMAPDLDILDYDPSPQVPGQLPAHMHGMTPVYADAILL</sequence>
<gene>
    <name evidence="1" type="ORF">K458DRAFT_429583</name>
</gene>
<accession>A0A6G1J7V3</accession>
<protein>
    <submittedName>
        <fullName evidence="1">Uncharacterized protein</fullName>
    </submittedName>
</protein>
<evidence type="ECO:0000313" key="2">
    <source>
        <dbReference type="Proteomes" id="UP000799291"/>
    </source>
</evidence>
<dbReference type="EMBL" id="MU005576">
    <property type="protein sequence ID" value="KAF2686602.1"/>
    <property type="molecule type" value="Genomic_DNA"/>
</dbReference>
<proteinExistence type="predicted"/>
<dbReference type="Proteomes" id="UP000799291">
    <property type="component" value="Unassembled WGS sequence"/>
</dbReference>
<organism evidence="1 2">
    <name type="scientific">Lentithecium fluviatile CBS 122367</name>
    <dbReference type="NCBI Taxonomy" id="1168545"/>
    <lineage>
        <taxon>Eukaryota</taxon>
        <taxon>Fungi</taxon>
        <taxon>Dikarya</taxon>
        <taxon>Ascomycota</taxon>
        <taxon>Pezizomycotina</taxon>
        <taxon>Dothideomycetes</taxon>
        <taxon>Pleosporomycetidae</taxon>
        <taxon>Pleosporales</taxon>
        <taxon>Massarineae</taxon>
        <taxon>Lentitheciaceae</taxon>
        <taxon>Lentithecium</taxon>
    </lineage>
</organism>
<reference evidence="1" key="1">
    <citation type="journal article" date="2020" name="Stud. Mycol.">
        <title>101 Dothideomycetes genomes: a test case for predicting lifestyles and emergence of pathogens.</title>
        <authorList>
            <person name="Haridas S."/>
            <person name="Albert R."/>
            <person name="Binder M."/>
            <person name="Bloem J."/>
            <person name="Labutti K."/>
            <person name="Salamov A."/>
            <person name="Andreopoulos B."/>
            <person name="Baker S."/>
            <person name="Barry K."/>
            <person name="Bills G."/>
            <person name="Bluhm B."/>
            <person name="Cannon C."/>
            <person name="Castanera R."/>
            <person name="Culley D."/>
            <person name="Daum C."/>
            <person name="Ezra D."/>
            <person name="Gonzalez J."/>
            <person name="Henrissat B."/>
            <person name="Kuo A."/>
            <person name="Liang C."/>
            <person name="Lipzen A."/>
            <person name="Lutzoni F."/>
            <person name="Magnuson J."/>
            <person name="Mondo S."/>
            <person name="Nolan M."/>
            <person name="Ohm R."/>
            <person name="Pangilinan J."/>
            <person name="Park H.-J."/>
            <person name="Ramirez L."/>
            <person name="Alfaro M."/>
            <person name="Sun H."/>
            <person name="Tritt A."/>
            <person name="Yoshinaga Y."/>
            <person name="Zwiers L.-H."/>
            <person name="Turgeon B."/>
            <person name="Goodwin S."/>
            <person name="Spatafora J."/>
            <person name="Crous P."/>
            <person name="Grigoriev I."/>
        </authorList>
    </citation>
    <scope>NUCLEOTIDE SEQUENCE</scope>
    <source>
        <strain evidence="1">CBS 122367</strain>
    </source>
</reference>
<dbReference type="AlphaFoldDB" id="A0A6G1J7V3"/>